<reference evidence="2" key="1">
    <citation type="submission" date="2023-08" db="EMBL/GenBank/DDBJ databases">
        <authorList>
            <person name="Alioto T."/>
            <person name="Alioto T."/>
            <person name="Gomez Garrido J."/>
        </authorList>
    </citation>
    <scope>NUCLEOTIDE SEQUENCE</scope>
</reference>
<organism evidence="2 3">
    <name type="scientific">Xyrichtys novacula</name>
    <name type="common">Pearly razorfish</name>
    <name type="synonym">Hemipteronotus novacula</name>
    <dbReference type="NCBI Taxonomy" id="13765"/>
    <lineage>
        <taxon>Eukaryota</taxon>
        <taxon>Metazoa</taxon>
        <taxon>Chordata</taxon>
        <taxon>Craniata</taxon>
        <taxon>Vertebrata</taxon>
        <taxon>Euteleostomi</taxon>
        <taxon>Actinopterygii</taxon>
        <taxon>Neopterygii</taxon>
        <taxon>Teleostei</taxon>
        <taxon>Neoteleostei</taxon>
        <taxon>Acanthomorphata</taxon>
        <taxon>Eupercaria</taxon>
        <taxon>Labriformes</taxon>
        <taxon>Labridae</taxon>
        <taxon>Xyrichtys</taxon>
    </lineage>
</organism>
<feature type="compositionally biased region" description="Basic and acidic residues" evidence="1">
    <location>
        <begin position="132"/>
        <end position="160"/>
    </location>
</feature>
<keyword evidence="3" id="KW-1185">Reference proteome</keyword>
<evidence type="ECO:0000313" key="2">
    <source>
        <dbReference type="EMBL" id="CAJ1087804.1"/>
    </source>
</evidence>
<dbReference type="AlphaFoldDB" id="A0AAV1HSH1"/>
<feature type="compositionally biased region" description="Low complexity" evidence="1">
    <location>
        <begin position="66"/>
        <end position="78"/>
    </location>
</feature>
<name>A0AAV1HSH1_XYRNO</name>
<dbReference type="Proteomes" id="UP001178508">
    <property type="component" value="Chromosome 24"/>
</dbReference>
<protein>
    <submittedName>
        <fullName evidence="2">Uncharacterized protein</fullName>
    </submittedName>
</protein>
<feature type="non-terminal residue" evidence="2">
    <location>
        <position position="160"/>
    </location>
</feature>
<feature type="non-terminal residue" evidence="2">
    <location>
        <position position="1"/>
    </location>
</feature>
<feature type="region of interest" description="Disordered" evidence="1">
    <location>
        <begin position="47"/>
        <end position="95"/>
    </location>
</feature>
<evidence type="ECO:0000256" key="1">
    <source>
        <dbReference type="SAM" id="MobiDB-lite"/>
    </source>
</evidence>
<dbReference type="EMBL" id="OY660887">
    <property type="protein sequence ID" value="CAJ1087804.1"/>
    <property type="molecule type" value="Genomic_DNA"/>
</dbReference>
<feature type="region of interest" description="Disordered" evidence="1">
    <location>
        <begin position="112"/>
        <end position="160"/>
    </location>
</feature>
<gene>
    <name evidence="2" type="ORF">XNOV1_A013049</name>
</gene>
<accession>A0AAV1HSH1</accession>
<evidence type="ECO:0000313" key="3">
    <source>
        <dbReference type="Proteomes" id="UP001178508"/>
    </source>
</evidence>
<sequence>ENTTRCLSGTKVTNLSCDIVVSSPLPPPPSISPPPRLFRCYSGAGAISLTQGQTPPPPPMSLVGEPQAQIPKQTAQQQQEKKKDNGGGGGGGGDAAAATLVMLDAFTCAGLQRERGGGRKGASWRGGGVGSDVRDAEKEPTGSGKDEQNQKLPTKKTESK</sequence>
<proteinExistence type="predicted"/>